<evidence type="ECO:0000256" key="2">
    <source>
        <dbReference type="ARBA" id="ARBA00022679"/>
    </source>
</evidence>
<reference evidence="4 6" key="1">
    <citation type="journal article" date="2015" name="Science">
        <title>Genetic determinants of in vivo fitness and diet responsiveness in multiple human gut Bacteroides.</title>
        <authorList>
            <person name="Wu M."/>
            <person name="McNulty N.P."/>
            <person name="Rodionov D.A."/>
            <person name="Khoroshkin M.S."/>
            <person name="Griffin N.W."/>
            <person name="Cheng J."/>
            <person name="Latreille P."/>
            <person name="Kerstetter R.A."/>
            <person name="Terrapon N."/>
            <person name="Henrissat B."/>
            <person name="Osterman A.L."/>
            <person name="Gordon J.I."/>
        </authorList>
    </citation>
    <scope>NUCLEOTIDE SEQUENCE [LARGE SCALE GENOMIC DNA]</scope>
    <source>
        <strain evidence="4 6">WH2</strain>
    </source>
</reference>
<feature type="domain" description="Glycosyltransferase 2-like" evidence="3">
    <location>
        <begin position="8"/>
        <end position="137"/>
    </location>
</feature>
<dbReference type="PANTHER" id="PTHR22916:SF51">
    <property type="entry name" value="GLYCOSYLTRANSFERASE EPSH-RELATED"/>
    <property type="match status" value="1"/>
</dbReference>
<evidence type="ECO:0000313" key="5">
    <source>
        <dbReference type="EMBL" id="MDE8693309.1"/>
    </source>
</evidence>
<dbReference type="InterPro" id="IPR001173">
    <property type="entry name" value="Glyco_trans_2-like"/>
</dbReference>
<dbReference type="PATRIC" id="fig|246787.4.peg.2537"/>
<proteinExistence type="predicted"/>
<keyword evidence="1 4" id="KW-0328">Glycosyltransferase</keyword>
<evidence type="ECO:0000313" key="6">
    <source>
        <dbReference type="Proteomes" id="UP000061809"/>
    </source>
</evidence>
<dbReference type="EC" id="2.4.-.-" evidence="4 5"/>
<evidence type="ECO:0000256" key="1">
    <source>
        <dbReference type="ARBA" id="ARBA00022676"/>
    </source>
</evidence>
<dbReference type="EMBL" id="JARFID010000003">
    <property type="protein sequence ID" value="MDE8693309.1"/>
    <property type="molecule type" value="Genomic_DNA"/>
</dbReference>
<evidence type="ECO:0000313" key="4">
    <source>
        <dbReference type="EMBL" id="ALJ59704.1"/>
    </source>
</evidence>
<organism evidence="4 6">
    <name type="scientific">Bacteroides cellulosilyticus</name>
    <dbReference type="NCBI Taxonomy" id="246787"/>
    <lineage>
        <taxon>Bacteria</taxon>
        <taxon>Pseudomonadati</taxon>
        <taxon>Bacteroidota</taxon>
        <taxon>Bacteroidia</taxon>
        <taxon>Bacteroidales</taxon>
        <taxon>Bacteroidaceae</taxon>
        <taxon>Bacteroides</taxon>
    </lineage>
</organism>
<dbReference type="Gene3D" id="3.90.550.10">
    <property type="entry name" value="Spore Coat Polysaccharide Biosynthesis Protein SpsA, Chain A"/>
    <property type="match status" value="1"/>
</dbReference>
<dbReference type="RefSeq" id="WP_033160338.1">
    <property type="nucleotide sequence ID" value="NZ_CAXKYC010000001.1"/>
</dbReference>
<dbReference type="PANTHER" id="PTHR22916">
    <property type="entry name" value="GLYCOSYLTRANSFERASE"/>
    <property type="match status" value="1"/>
</dbReference>
<accession>A0A0P0GNK6</accession>
<dbReference type="KEGG" id="bcel:BcellWH2_02465"/>
<dbReference type="EMBL" id="CP012801">
    <property type="protein sequence ID" value="ALJ59704.1"/>
    <property type="molecule type" value="Genomic_DNA"/>
</dbReference>
<dbReference type="Proteomes" id="UP000061809">
    <property type="component" value="Chromosome"/>
</dbReference>
<dbReference type="AlphaFoldDB" id="A0A0P0GNK6"/>
<protein>
    <submittedName>
        <fullName evidence="4 5">Glycosyltransferase</fullName>
        <ecNumber evidence="4 5">2.4.-.-</ecNumber>
    </submittedName>
</protein>
<gene>
    <name evidence="4" type="primary">epsH_4</name>
    <name evidence="4" type="ORF">BcellWH2_02465</name>
    <name evidence="5" type="ORF">PZH42_04260</name>
</gene>
<dbReference type="InterPro" id="IPR029044">
    <property type="entry name" value="Nucleotide-diphossugar_trans"/>
</dbReference>
<dbReference type="Pfam" id="PF00535">
    <property type="entry name" value="Glycos_transf_2"/>
    <property type="match status" value="1"/>
</dbReference>
<keyword evidence="2 4" id="KW-0808">Transferase</keyword>
<sequence>MEGLPLISIIIPVYNVNEYLEKCLCSVCGQTYKNLEIIVVDDGSTDGSGEICDMFAETDSRIKVIHQVNKGQSCARNEGLTIARGEYIGFVDSDDWIDPDMYEFLYHLLVDNDADISVCAHYIETTTRTKVRYSSGTLTSFSSDEAIRALVVDKRVRNYIWDKLFKRQAFSGIRFPENQIFEDMAVCYRVFHKVRRIVMQDCPKYHYLRREGSTVLDKQYDPQKEYLWFLRIYEQVKFVQANGIWHKAPRYVHKYGIHSIDKILMLPSSPQLDSIIKDIIAKMQEFKDVRWPQVDFLFLLKRCLLYQNLNVYRSMKLFFKSGKKIPQA</sequence>
<dbReference type="GO" id="GO:0016758">
    <property type="term" value="F:hexosyltransferase activity"/>
    <property type="evidence" value="ECO:0007669"/>
    <property type="project" value="UniProtKB-ARBA"/>
</dbReference>
<dbReference type="Proteomes" id="UP001221924">
    <property type="component" value="Unassembled WGS sequence"/>
</dbReference>
<dbReference type="CDD" id="cd00761">
    <property type="entry name" value="Glyco_tranf_GTA_type"/>
    <property type="match status" value="1"/>
</dbReference>
<reference evidence="5" key="2">
    <citation type="submission" date="2023-03" db="EMBL/GenBank/DDBJ databases">
        <title>DFI Biobank Strains.</title>
        <authorList>
            <person name="Mostad J."/>
            <person name="Paddock L."/>
            <person name="Medina S."/>
            <person name="Waligurski E."/>
            <person name="Barat B."/>
            <person name="Smith R."/>
            <person name="Burgo V."/>
            <person name="Metcalfe C."/>
            <person name="Woodson C."/>
            <person name="Sundararajan A."/>
            <person name="Ramaswamy R."/>
            <person name="Lin H."/>
            <person name="Pamer E.G."/>
        </authorList>
    </citation>
    <scope>NUCLEOTIDE SEQUENCE</scope>
    <source>
        <strain evidence="5">DFI.9.5</strain>
    </source>
</reference>
<name>A0A0P0GNK6_9BACE</name>
<evidence type="ECO:0000259" key="3">
    <source>
        <dbReference type="Pfam" id="PF00535"/>
    </source>
</evidence>
<dbReference type="SUPFAM" id="SSF53448">
    <property type="entry name" value="Nucleotide-diphospho-sugar transferases"/>
    <property type="match status" value="1"/>
</dbReference>